<dbReference type="STRING" id="1817863.A2Y62_03185"/>
<dbReference type="Pfam" id="PF00437">
    <property type="entry name" value="T2SSE"/>
    <property type="match status" value="1"/>
</dbReference>
<evidence type="ECO:0000256" key="3">
    <source>
        <dbReference type="ARBA" id="ARBA00022840"/>
    </source>
</evidence>
<evidence type="ECO:0000313" key="6">
    <source>
        <dbReference type="Proteomes" id="UP000178943"/>
    </source>
</evidence>
<name>A0A1F5VVB9_9BACT</name>
<dbReference type="Gene3D" id="3.30.450.90">
    <property type="match status" value="1"/>
</dbReference>
<dbReference type="SUPFAM" id="SSF160246">
    <property type="entry name" value="EspE N-terminal domain-like"/>
    <property type="match status" value="1"/>
</dbReference>
<evidence type="ECO:0000256" key="1">
    <source>
        <dbReference type="ARBA" id="ARBA00006611"/>
    </source>
</evidence>
<dbReference type="SUPFAM" id="SSF52540">
    <property type="entry name" value="P-loop containing nucleoside triphosphate hydrolases"/>
    <property type="match status" value="1"/>
</dbReference>
<dbReference type="PANTHER" id="PTHR30258:SF1">
    <property type="entry name" value="PROTEIN TRANSPORT PROTEIN HOFB HOMOLOG"/>
    <property type="match status" value="1"/>
</dbReference>
<evidence type="ECO:0000313" key="5">
    <source>
        <dbReference type="EMBL" id="OGF67217.1"/>
    </source>
</evidence>
<dbReference type="InterPro" id="IPR037257">
    <property type="entry name" value="T2SS_E_N_sf"/>
</dbReference>
<dbReference type="PANTHER" id="PTHR30258">
    <property type="entry name" value="TYPE II SECRETION SYSTEM PROTEIN GSPE-RELATED"/>
    <property type="match status" value="1"/>
</dbReference>
<evidence type="ECO:0000259" key="4">
    <source>
        <dbReference type="Pfam" id="PF00437"/>
    </source>
</evidence>
<dbReference type="InterPro" id="IPR027417">
    <property type="entry name" value="P-loop_NTPase"/>
</dbReference>
<keyword evidence="2" id="KW-0547">Nucleotide-binding</keyword>
<dbReference type="GO" id="GO:0016887">
    <property type="term" value="F:ATP hydrolysis activity"/>
    <property type="evidence" value="ECO:0007669"/>
    <property type="project" value="TreeGrafter"/>
</dbReference>
<gene>
    <name evidence="5" type="ORF">A2Y62_03185</name>
</gene>
<comment type="similarity">
    <text evidence="1">Belongs to the GSP E family.</text>
</comment>
<comment type="caution">
    <text evidence="5">The sequence shown here is derived from an EMBL/GenBank/DDBJ whole genome shotgun (WGS) entry which is preliminary data.</text>
</comment>
<keyword evidence="3" id="KW-0067">ATP-binding</keyword>
<proteinExistence type="inferred from homology"/>
<feature type="domain" description="Bacterial type II secretion system protein E" evidence="4">
    <location>
        <begin position="232"/>
        <end position="606"/>
    </location>
</feature>
<evidence type="ECO:0000256" key="2">
    <source>
        <dbReference type="ARBA" id="ARBA00022741"/>
    </source>
</evidence>
<organism evidence="5 6">
    <name type="scientific">Candidatus Fischerbacteria bacterium RBG_13_37_8</name>
    <dbReference type="NCBI Taxonomy" id="1817863"/>
    <lineage>
        <taxon>Bacteria</taxon>
        <taxon>Candidatus Fischeribacteriota</taxon>
    </lineage>
</organism>
<dbReference type="GO" id="GO:0005524">
    <property type="term" value="F:ATP binding"/>
    <property type="evidence" value="ECO:0007669"/>
    <property type="project" value="UniProtKB-KW"/>
</dbReference>
<dbReference type="EMBL" id="MFGW01000065">
    <property type="protein sequence ID" value="OGF67217.1"/>
    <property type="molecule type" value="Genomic_DNA"/>
</dbReference>
<accession>A0A1F5VVB9</accession>
<protein>
    <recommendedName>
        <fullName evidence="4">Bacterial type II secretion system protein E domain-containing protein</fullName>
    </recommendedName>
</protein>
<dbReference type="Gene3D" id="3.40.50.300">
    <property type="entry name" value="P-loop containing nucleotide triphosphate hydrolases"/>
    <property type="match status" value="1"/>
</dbReference>
<dbReference type="GO" id="GO:0005886">
    <property type="term" value="C:plasma membrane"/>
    <property type="evidence" value="ECO:0007669"/>
    <property type="project" value="TreeGrafter"/>
</dbReference>
<dbReference type="InterPro" id="IPR001482">
    <property type="entry name" value="T2SS/T4SS_dom"/>
</dbReference>
<sequence>MPEEYVVQCFNCLGEFDSSTSVWCSCDPKNPTKLCPYCLQCFCNASDEYKERFWKYAPREIQAERESLKSSKEKLGEILVRAHLLSTEQLLTALAIQSQTGKKLGELFVELGNIETEVLDYFLKLQNDPPPEKLTIQHINLPAIEKLGAQFCVARKIIPFFQASEAGKRTFQPVAMVHRNDIATWELIAKKLACHPVPFFYDSDEIVALLQNLHRREETKPLFVEESIDYNSFIQKLFMSAIKRNASDIHIESSDIEISIRFRIDGILYKVKQFSKKHQIPLIEAIKKLAHMDSSINQLPQSGKLVMKLQTNRFQMNIITFPSINGESISVKIINISEFLKDLDQIGLSTDQYTELKLALENPGMIIISGPLMNGTVTTEYAILKDLSKTNKKIFTLEAPIQQKIENVHQSEINPSAGFDYLTGLNSLLQSDPDCIYVSDMPSVEVTVQALKIASRAIIISDFNASSCGQVITALRDLGVPNVLLASSISYIINQRLVRKICDKCKEITPISPSILQHMGFSKKEAATLQIFEGKGCETCNFIGYNGRIALFESLKLTPALKSMIVQDEPDSRIVQHALKQGFKGLHEVCIEKIQKGFTTIEEFQRLKL</sequence>
<dbReference type="AlphaFoldDB" id="A0A1F5VVB9"/>
<dbReference type="Proteomes" id="UP000178943">
    <property type="component" value="Unassembled WGS sequence"/>
</dbReference>
<reference evidence="5 6" key="1">
    <citation type="journal article" date="2016" name="Nat. Commun.">
        <title>Thousands of microbial genomes shed light on interconnected biogeochemical processes in an aquifer system.</title>
        <authorList>
            <person name="Anantharaman K."/>
            <person name="Brown C.T."/>
            <person name="Hug L.A."/>
            <person name="Sharon I."/>
            <person name="Castelle C.J."/>
            <person name="Probst A.J."/>
            <person name="Thomas B.C."/>
            <person name="Singh A."/>
            <person name="Wilkins M.J."/>
            <person name="Karaoz U."/>
            <person name="Brodie E.L."/>
            <person name="Williams K.H."/>
            <person name="Hubbard S.S."/>
            <person name="Banfield J.F."/>
        </authorList>
    </citation>
    <scope>NUCLEOTIDE SEQUENCE [LARGE SCALE GENOMIC DNA]</scope>
</reference>